<dbReference type="EMBL" id="JAKWBI020000007">
    <property type="protein sequence ID" value="KAJ2906914.1"/>
    <property type="molecule type" value="Genomic_DNA"/>
</dbReference>
<feature type="compositionally biased region" description="Polar residues" evidence="1">
    <location>
        <begin position="1"/>
        <end position="20"/>
    </location>
</feature>
<reference evidence="2" key="1">
    <citation type="submission" date="2022-07" db="EMBL/GenBank/DDBJ databases">
        <title>Draft genome sequence of Zalerion maritima ATCC 34329, a (micro)plastics degrading marine fungus.</title>
        <authorList>
            <person name="Paco A."/>
            <person name="Goncalves M.F.M."/>
            <person name="Rocha-Santos T.A.P."/>
            <person name="Alves A."/>
        </authorList>
    </citation>
    <scope>NUCLEOTIDE SEQUENCE</scope>
    <source>
        <strain evidence="2">ATCC 34329</strain>
    </source>
</reference>
<keyword evidence="3" id="KW-1185">Reference proteome</keyword>
<evidence type="ECO:0008006" key="4">
    <source>
        <dbReference type="Google" id="ProtNLM"/>
    </source>
</evidence>
<dbReference type="InterPro" id="IPR051678">
    <property type="entry name" value="AGP_Transferase"/>
</dbReference>
<feature type="region of interest" description="Disordered" evidence="1">
    <location>
        <begin position="1"/>
        <end position="21"/>
    </location>
</feature>
<comment type="caution">
    <text evidence="2">The sequence shown here is derived from an EMBL/GenBank/DDBJ whole genome shotgun (WGS) entry which is preliminary data.</text>
</comment>
<accession>A0AAD5S628</accession>
<dbReference type="SUPFAM" id="SSF56112">
    <property type="entry name" value="Protein kinase-like (PK-like)"/>
    <property type="match status" value="1"/>
</dbReference>
<dbReference type="Gene3D" id="3.90.1200.10">
    <property type="match status" value="1"/>
</dbReference>
<protein>
    <recommendedName>
        <fullName evidence="4">Aminoglycoside phosphotransferase domain-containing protein</fullName>
    </recommendedName>
</protein>
<name>A0AAD5S628_9PEZI</name>
<organism evidence="2 3">
    <name type="scientific">Zalerion maritima</name>
    <dbReference type="NCBI Taxonomy" id="339359"/>
    <lineage>
        <taxon>Eukaryota</taxon>
        <taxon>Fungi</taxon>
        <taxon>Dikarya</taxon>
        <taxon>Ascomycota</taxon>
        <taxon>Pezizomycotina</taxon>
        <taxon>Sordariomycetes</taxon>
        <taxon>Lulworthiomycetidae</taxon>
        <taxon>Lulworthiales</taxon>
        <taxon>Lulworthiaceae</taxon>
        <taxon>Zalerion</taxon>
    </lineage>
</organism>
<proteinExistence type="predicted"/>
<dbReference type="Gene3D" id="3.30.200.20">
    <property type="entry name" value="Phosphorylase Kinase, domain 1"/>
    <property type="match status" value="1"/>
</dbReference>
<dbReference type="Proteomes" id="UP001201980">
    <property type="component" value="Unassembled WGS sequence"/>
</dbReference>
<dbReference type="InterPro" id="IPR011009">
    <property type="entry name" value="Kinase-like_dom_sf"/>
</dbReference>
<sequence>MTKSLPCQSQSPDPRPSTTKRPLAKRCIKAIEVVDEIVLTGNWEYLFAEAEKHHPSTVTCAANLTKWVRGVFNVVFELAFSDGSFWVARIRLWDDVDLETEMLSEIATMNVIGARSSIPVPTVYAYSCETTNPFGYPYMLMSALPGKVLERQFAFSVPTAYFFGLRKQINNEIRDQYLFGEDWPKWSASYELFTSTIPLLICPQFRRGPFPLYHRDFHFKNILIDEDYSITGILDWSGAGTVPVEQFTTYSDFMTYPLLSDEENRPIVDFRSHFLAAYRRFEQASNNGGGIPSHIFGLAFPEAVYRWDTGLPRSLGWAKRIHGPKKNAGVDNPLLFKHASAEVEAATTCPITWVGRMPYAVAGKWFMLDVEDLDFAPEGRFTCGTSRLPTLLLHAAALQPANHFSEASTLSSVMSE</sequence>
<dbReference type="AlphaFoldDB" id="A0AAD5S628"/>
<dbReference type="PANTHER" id="PTHR21310">
    <property type="entry name" value="AMINOGLYCOSIDE PHOSPHOTRANSFERASE-RELATED-RELATED"/>
    <property type="match status" value="1"/>
</dbReference>
<dbReference type="PANTHER" id="PTHR21310:SF15">
    <property type="entry name" value="AMINOGLYCOSIDE PHOSPHOTRANSFERASE DOMAIN-CONTAINING PROTEIN"/>
    <property type="match status" value="1"/>
</dbReference>
<evidence type="ECO:0000256" key="1">
    <source>
        <dbReference type="SAM" id="MobiDB-lite"/>
    </source>
</evidence>
<evidence type="ECO:0000313" key="3">
    <source>
        <dbReference type="Proteomes" id="UP001201980"/>
    </source>
</evidence>
<evidence type="ECO:0000313" key="2">
    <source>
        <dbReference type="EMBL" id="KAJ2906914.1"/>
    </source>
</evidence>
<gene>
    <name evidence="2" type="ORF">MKZ38_009777</name>
</gene>